<feature type="region of interest" description="Disordered" evidence="1">
    <location>
        <begin position="1"/>
        <end position="107"/>
    </location>
</feature>
<accession>A0A3P7QZT9</accession>
<gene>
    <name evidence="2" type="ORF">DILT_LOCUS17309</name>
</gene>
<proteinExistence type="predicted"/>
<feature type="compositionally biased region" description="Polar residues" evidence="1">
    <location>
        <begin position="40"/>
        <end position="53"/>
    </location>
</feature>
<evidence type="ECO:0000313" key="3">
    <source>
        <dbReference type="Proteomes" id="UP000281553"/>
    </source>
</evidence>
<evidence type="ECO:0000313" key="2">
    <source>
        <dbReference type="EMBL" id="VDN37402.1"/>
    </source>
</evidence>
<protein>
    <submittedName>
        <fullName evidence="2">Uncharacterized protein</fullName>
    </submittedName>
</protein>
<keyword evidence="3" id="KW-1185">Reference proteome</keyword>
<reference evidence="2 3" key="1">
    <citation type="submission" date="2018-11" db="EMBL/GenBank/DDBJ databases">
        <authorList>
            <consortium name="Pathogen Informatics"/>
        </authorList>
    </citation>
    <scope>NUCLEOTIDE SEQUENCE [LARGE SCALE GENOMIC DNA]</scope>
</reference>
<evidence type="ECO:0000256" key="1">
    <source>
        <dbReference type="SAM" id="MobiDB-lite"/>
    </source>
</evidence>
<dbReference type="EMBL" id="UYRU01090833">
    <property type="protein sequence ID" value="VDN37402.1"/>
    <property type="molecule type" value="Genomic_DNA"/>
</dbReference>
<organism evidence="2 3">
    <name type="scientific">Dibothriocephalus latus</name>
    <name type="common">Fish tapeworm</name>
    <name type="synonym">Diphyllobothrium latum</name>
    <dbReference type="NCBI Taxonomy" id="60516"/>
    <lineage>
        <taxon>Eukaryota</taxon>
        <taxon>Metazoa</taxon>
        <taxon>Spiralia</taxon>
        <taxon>Lophotrochozoa</taxon>
        <taxon>Platyhelminthes</taxon>
        <taxon>Cestoda</taxon>
        <taxon>Eucestoda</taxon>
        <taxon>Diphyllobothriidea</taxon>
        <taxon>Diphyllobothriidae</taxon>
        <taxon>Dibothriocephalus</taxon>
    </lineage>
</organism>
<feature type="compositionally biased region" description="Low complexity" evidence="1">
    <location>
        <begin position="12"/>
        <end position="29"/>
    </location>
</feature>
<dbReference type="Proteomes" id="UP000281553">
    <property type="component" value="Unassembled WGS sequence"/>
</dbReference>
<feature type="compositionally biased region" description="Polar residues" evidence="1">
    <location>
        <begin position="1"/>
        <end position="11"/>
    </location>
</feature>
<feature type="non-terminal residue" evidence="2">
    <location>
        <position position="107"/>
    </location>
</feature>
<name>A0A3P7QZT9_DIBLA</name>
<dbReference type="AlphaFoldDB" id="A0A3P7QZT9"/>
<sequence length="107" mass="11874">MNHFAETSSRNPTTSSPFSATSFVPFASTNGPSAKRARKNSNSTRTPAMQMNGISKKKKTPKIRLTPAFQKSRLNKSTSALDDHRNPVFNPDWTFEESEGGGSNRRR</sequence>
<dbReference type="OrthoDB" id="10556530at2759"/>